<keyword evidence="2" id="KW-1185">Reference proteome</keyword>
<dbReference type="EMBL" id="CM056743">
    <property type="protein sequence ID" value="KAJ8672593.1"/>
    <property type="molecule type" value="Genomic_DNA"/>
</dbReference>
<name>A0ACC2NN06_9HYME</name>
<gene>
    <name evidence="1" type="ORF">QAD02_003852</name>
</gene>
<sequence>MPISSLSRSPLDAKSTMRAAVGETDPKNMRFSRTTGNLIINEFVDLTDDDYICYMCEQIINEPTHCLTTSMTLRSNVSIAQKLGQALGKRYVVVISDDDYICDECKTLLDKLDGPVKEAKRFKTILRKLIEFTYCFSKNTINIMPSQDYKKFQTMFDHQDFENDEPPRKRSRMNNSTVSRRFSVKTEPCEEIANKDVNCNKRVFCQDLDLLALGHEYCFHCNEQNAGDNSSTSKQ</sequence>
<comment type="caution">
    <text evidence="1">The sequence shown here is derived from an EMBL/GenBank/DDBJ whole genome shotgun (WGS) entry which is preliminary data.</text>
</comment>
<evidence type="ECO:0000313" key="1">
    <source>
        <dbReference type="EMBL" id="KAJ8672593.1"/>
    </source>
</evidence>
<feature type="non-terminal residue" evidence="1">
    <location>
        <position position="235"/>
    </location>
</feature>
<evidence type="ECO:0000313" key="2">
    <source>
        <dbReference type="Proteomes" id="UP001239111"/>
    </source>
</evidence>
<protein>
    <submittedName>
        <fullName evidence="1">Uncharacterized protein</fullName>
    </submittedName>
</protein>
<accession>A0ACC2NN06</accession>
<reference evidence="1" key="1">
    <citation type="submission" date="2023-04" db="EMBL/GenBank/DDBJ databases">
        <title>A chromosome-level genome assembly of the parasitoid wasp Eretmocerus hayati.</title>
        <authorList>
            <person name="Zhong Y."/>
            <person name="Liu S."/>
            <person name="Liu Y."/>
        </authorList>
    </citation>
    <scope>NUCLEOTIDE SEQUENCE</scope>
    <source>
        <strain evidence="1">ZJU_SS_LIU_2023</strain>
    </source>
</reference>
<proteinExistence type="predicted"/>
<dbReference type="Proteomes" id="UP001239111">
    <property type="component" value="Chromosome 3"/>
</dbReference>
<organism evidence="1 2">
    <name type="scientific">Eretmocerus hayati</name>
    <dbReference type="NCBI Taxonomy" id="131215"/>
    <lineage>
        <taxon>Eukaryota</taxon>
        <taxon>Metazoa</taxon>
        <taxon>Ecdysozoa</taxon>
        <taxon>Arthropoda</taxon>
        <taxon>Hexapoda</taxon>
        <taxon>Insecta</taxon>
        <taxon>Pterygota</taxon>
        <taxon>Neoptera</taxon>
        <taxon>Endopterygota</taxon>
        <taxon>Hymenoptera</taxon>
        <taxon>Apocrita</taxon>
        <taxon>Proctotrupomorpha</taxon>
        <taxon>Chalcidoidea</taxon>
        <taxon>Aphelinidae</taxon>
        <taxon>Aphelininae</taxon>
        <taxon>Eretmocerus</taxon>
    </lineage>
</organism>